<dbReference type="PRINTS" id="PR00419">
    <property type="entry name" value="ADXRDTASE"/>
</dbReference>
<dbReference type="SUPFAM" id="SSF51905">
    <property type="entry name" value="FAD/NAD(P)-binding domain"/>
    <property type="match status" value="1"/>
</dbReference>
<protein>
    <submittedName>
        <fullName evidence="8">Phytoene desaturase</fullName>
    </submittedName>
</protein>
<evidence type="ECO:0000313" key="8">
    <source>
        <dbReference type="EMBL" id="GAD28261.1"/>
    </source>
</evidence>
<keyword evidence="4 5" id="KW-0560">Oxidoreductase</keyword>
<dbReference type="Gene3D" id="3.50.50.60">
    <property type="entry name" value="FAD/NAD(P)-binding domain"/>
    <property type="match status" value="2"/>
</dbReference>
<evidence type="ECO:0000256" key="1">
    <source>
        <dbReference type="ARBA" id="ARBA00004829"/>
    </source>
</evidence>
<dbReference type="InterPro" id="IPR014105">
    <property type="entry name" value="Carotenoid/retinoid_OxRdtase"/>
</dbReference>
<accession>A0ABQ0J1D1</accession>
<feature type="compositionally biased region" description="Basic residues" evidence="6">
    <location>
        <begin position="516"/>
        <end position="526"/>
    </location>
</feature>
<comment type="similarity">
    <text evidence="2 5">Belongs to the carotenoid/retinoid oxidoreductase family.</text>
</comment>
<dbReference type="Pfam" id="PF01593">
    <property type="entry name" value="Amino_oxidase"/>
    <property type="match status" value="1"/>
</dbReference>
<reference evidence="8 9" key="1">
    <citation type="submission" date="2013-08" db="EMBL/GenBank/DDBJ databases">
        <title>Gluconobacter thailandicus NBRC 3257 whole genome sequence.</title>
        <authorList>
            <person name="Matsutani M."/>
            <person name="Yakushi T."/>
            <person name="Matsushita K."/>
        </authorList>
    </citation>
    <scope>NUCLEOTIDE SEQUENCE [LARGE SCALE GENOMIC DNA]</scope>
    <source>
        <strain evidence="8 9">NBRC 3257</strain>
    </source>
</reference>
<dbReference type="InterPro" id="IPR002937">
    <property type="entry name" value="Amino_oxidase"/>
</dbReference>
<evidence type="ECO:0000256" key="5">
    <source>
        <dbReference type="RuleBase" id="RU362075"/>
    </source>
</evidence>
<evidence type="ECO:0000256" key="3">
    <source>
        <dbReference type="ARBA" id="ARBA00022746"/>
    </source>
</evidence>
<comment type="pathway">
    <text evidence="1 5">Carotenoid biosynthesis.</text>
</comment>
<gene>
    <name evidence="8" type="ORF">NBRC3257_3260</name>
</gene>
<evidence type="ECO:0000256" key="6">
    <source>
        <dbReference type="SAM" id="MobiDB-lite"/>
    </source>
</evidence>
<dbReference type="Proteomes" id="UP000018209">
    <property type="component" value="Unassembled WGS sequence"/>
</dbReference>
<feature type="region of interest" description="Disordered" evidence="6">
    <location>
        <begin position="515"/>
        <end position="535"/>
    </location>
</feature>
<keyword evidence="3 5" id="KW-0125">Carotenoid biosynthesis</keyword>
<dbReference type="PROSITE" id="PS00982">
    <property type="entry name" value="PHYTOENE_DH"/>
    <property type="match status" value="1"/>
</dbReference>
<dbReference type="PANTHER" id="PTHR43734:SF1">
    <property type="entry name" value="PHYTOENE DESATURASE"/>
    <property type="match status" value="1"/>
</dbReference>
<dbReference type="EMBL" id="BASM01000054">
    <property type="protein sequence ID" value="GAD28261.1"/>
    <property type="molecule type" value="Genomic_DNA"/>
</dbReference>
<proteinExistence type="inferred from homology"/>
<dbReference type="PANTHER" id="PTHR43734">
    <property type="entry name" value="PHYTOENE DESATURASE"/>
    <property type="match status" value="1"/>
</dbReference>
<comment type="caution">
    <text evidence="8">The sequence shown here is derived from an EMBL/GenBank/DDBJ whole genome shotgun (WGS) entry which is preliminary data.</text>
</comment>
<dbReference type="InterPro" id="IPR008150">
    <property type="entry name" value="Phytoene_DH_bac_CS"/>
</dbReference>
<dbReference type="RefSeq" id="WP_007284393.1">
    <property type="nucleotide sequence ID" value="NZ_BASM01000054.1"/>
</dbReference>
<evidence type="ECO:0000259" key="7">
    <source>
        <dbReference type="Pfam" id="PF01593"/>
    </source>
</evidence>
<dbReference type="InterPro" id="IPR036188">
    <property type="entry name" value="FAD/NAD-bd_sf"/>
</dbReference>
<keyword evidence="9" id="KW-1185">Reference proteome</keyword>
<name>A0ABQ0J1D1_GLUTH</name>
<organism evidence="8 9">
    <name type="scientific">Gluconobacter thailandicus NBRC 3257</name>
    <dbReference type="NCBI Taxonomy" id="1381097"/>
    <lineage>
        <taxon>Bacteria</taxon>
        <taxon>Pseudomonadati</taxon>
        <taxon>Pseudomonadota</taxon>
        <taxon>Alphaproteobacteria</taxon>
        <taxon>Acetobacterales</taxon>
        <taxon>Acetobacteraceae</taxon>
        <taxon>Gluconobacter</taxon>
    </lineage>
</organism>
<evidence type="ECO:0000256" key="2">
    <source>
        <dbReference type="ARBA" id="ARBA00006046"/>
    </source>
</evidence>
<dbReference type="NCBIfam" id="TIGR02734">
    <property type="entry name" value="crtI_fam"/>
    <property type="match status" value="1"/>
</dbReference>
<evidence type="ECO:0000256" key="4">
    <source>
        <dbReference type="ARBA" id="ARBA00023002"/>
    </source>
</evidence>
<evidence type="ECO:0000313" key="9">
    <source>
        <dbReference type="Proteomes" id="UP000018209"/>
    </source>
</evidence>
<feature type="domain" description="Amine oxidase" evidence="7">
    <location>
        <begin position="29"/>
        <end position="493"/>
    </location>
</feature>
<sequence length="535" mass="60345">MENDAIVKTLTNSGSLHNRRIAIVGGGPGGLASAMLLAHAGADVTLYERHAQLGGRSSAIEGQTEAGAFRFDTGPTFFLYPQILRDIFTRCGLRMEDTITLKKLDENYDLVFENGPSLTVTSDIDVLEREIARIDMQDAGRVREFIADNRTKFRNFIPVLQRPFNSVLDLLRPDMLRAFPKLRPLSSVDRDLSRYFRDPRTRLAFSFQSKYLGMSPYRCPSLFTILSFMEHEYGIYHPVGGTMAVMEAMGQAADRLGVTIRLNAPVREILTRKGHATGVLTDHGPERADAIVINADFGRAMTNLVPDRKRRRWKNKFIERKKYSCSTFMMYLGIEGTVPNKGHHTIFLSETYDRNFAEIEAGQLLSEEASLYIQNACVTDPDQAPAGHSTLYVLMPVGHLRENGLDWNDERRTKARSLVMARLEKAGFKDIEKRIRFEKIITPAEWEARYDVHKGAVFNLAHNLGQMLHRRPHNRFEDIKGVYLAGGGTHPGSGLPVIFEGARITSDLVIKDFSPRRRSARKHKRPLQGASHVTS</sequence>